<name>A0A9W9Y9K7_9CNID</name>
<organism evidence="5 6">
    <name type="scientific">Desmophyllum pertusum</name>
    <dbReference type="NCBI Taxonomy" id="174260"/>
    <lineage>
        <taxon>Eukaryota</taxon>
        <taxon>Metazoa</taxon>
        <taxon>Cnidaria</taxon>
        <taxon>Anthozoa</taxon>
        <taxon>Hexacorallia</taxon>
        <taxon>Scleractinia</taxon>
        <taxon>Caryophylliina</taxon>
        <taxon>Caryophylliidae</taxon>
        <taxon>Desmophyllum</taxon>
    </lineage>
</organism>
<reference evidence="5" key="1">
    <citation type="submission" date="2023-01" db="EMBL/GenBank/DDBJ databases">
        <title>Genome assembly of the deep-sea coral Lophelia pertusa.</title>
        <authorList>
            <person name="Herrera S."/>
            <person name="Cordes E."/>
        </authorList>
    </citation>
    <scope>NUCLEOTIDE SEQUENCE</scope>
    <source>
        <strain evidence="5">USNM1676648</strain>
        <tissue evidence="5">Polyp</tissue>
    </source>
</reference>
<keyword evidence="6" id="KW-1185">Reference proteome</keyword>
<proteinExistence type="predicted"/>
<sequence length="348" mass="38609">MSEYVYALCQFRHGDKMTSIPQNLPLKLGTLRISSHNIRELKAASLEKYHYLYRLYLDKNGLQMIESEAFARQQFLNKMYLSENNLINISAESFQGLKTLQMLRLDHNKLQRIRRGTFLNVPSITYLDLQVNSISVLEEGAFDRLDYLETLLLSSNKLRTINSGVFGNLMSLRQLELASNQLRTVEGGVFSCAPLVNKLVLKGNQLDKIPKEAIGGLESDALIGLESVATIDVSGCNITSIQNGVFADLRKITAVHLNNNPLNCDCHLSWLPGWLSRKPEVTVDDATCRAPSDISGTKLTAANLSSFVCSCSTCTKDYACSLVPNNCSCSKTWAGHLAVKPANQRTTP</sequence>
<accession>A0A9W9Y9K7</accession>
<dbReference type="Pfam" id="PF13855">
    <property type="entry name" value="LRR_8"/>
    <property type="match status" value="2"/>
</dbReference>
<evidence type="ECO:0000256" key="3">
    <source>
        <dbReference type="ARBA" id="ARBA00022737"/>
    </source>
</evidence>
<feature type="domain" description="LRRCT" evidence="4">
    <location>
        <begin position="260"/>
        <end position="310"/>
    </location>
</feature>
<dbReference type="InterPro" id="IPR032675">
    <property type="entry name" value="LRR_dom_sf"/>
</dbReference>
<dbReference type="Proteomes" id="UP001163046">
    <property type="component" value="Unassembled WGS sequence"/>
</dbReference>
<dbReference type="GO" id="GO:0000146">
    <property type="term" value="F:microfilament motor activity"/>
    <property type="evidence" value="ECO:0007669"/>
    <property type="project" value="UniProtKB-EC"/>
</dbReference>
<dbReference type="EC" id="5.6.1.8" evidence="5"/>
<dbReference type="InterPro" id="IPR003591">
    <property type="entry name" value="Leu-rich_rpt_typical-subtyp"/>
</dbReference>
<keyword evidence="3" id="KW-0677">Repeat</keyword>
<comment type="caution">
    <text evidence="5">The sequence shown here is derived from an EMBL/GenBank/DDBJ whole genome shotgun (WGS) entry which is preliminary data.</text>
</comment>
<dbReference type="InterPro" id="IPR001611">
    <property type="entry name" value="Leu-rich_rpt"/>
</dbReference>
<dbReference type="SUPFAM" id="SSF52058">
    <property type="entry name" value="L domain-like"/>
    <property type="match status" value="1"/>
</dbReference>
<gene>
    <name evidence="5" type="primary">SLIT1</name>
    <name evidence="5" type="ORF">OS493_026598</name>
</gene>
<dbReference type="EMBL" id="MU827800">
    <property type="protein sequence ID" value="KAJ7327720.1"/>
    <property type="molecule type" value="Genomic_DNA"/>
</dbReference>
<evidence type="ECO:0000313" key="6">
    <source>
        <dbReference type="Proteomes" id="UP001163046"/>
    </source>
</evidence>
<dbReference type="Gene3D" id="3.80.10.10">
    <property type="entry name" value="Ribonuclease Inhibitor"/>
    <property type="match status" value="3"/>
</dbReference>
<evidence type="ECO:0000313" key="5">
    <source>
        <dbReference type="EMBL" id="KAJ7327720.1"/>
    </source>
</evidence>
<keyword evidence="5" id="KW-0413">Isomerase</keyword>
<evidence type="ECO:0000256" key="2">
    <source>
        <dbReference type="ARBA" id="ARBA00022729"/>
    </source>
</evidence>
<protein>
    <submittedName>
        <fullName evidence="5">Slit 1 protein</fullName>
        <ecNumber evidence="5">5.6.1.8</ecNumber>
    </submittedName>
</protein>
<dbReference type="AlphaFoldDB" id="A0A9W9Y9K7"/>
<dbReference type="FunFam" id="3.80.10.10:FF:001360">
    <property type="entry name" value="Uncharacterized protein"/>
    <property type="match status" value="1"/>
</dbReference>
<dbReference type="SMART" id="SM00082">
    <property type="entry name" value="LRRCT"/>
    <property type="match status" value="1"/>
</dbReference>
<dbReference type="InterPro" id="IPR000483">
    <property type="entry name" value="Cys-rich_flank_reg_C"/>
</dbReference>
<keyword evidence="2" id="KW-0732">Signal</keyword>
<dbReference type="OrthoDB" id="5988880at2759"/>
<dbReference type="SMART" id="SM00369">
    <property type="entry name" value="LRR_TYP"/>
    <property type="match status" value="7"/>
</dbReference>
<evidence type="ECO:0000259" key="4">
    <source>
        <dbReference type="SMART" id="SM00082"/>
    </source>
</evidence>
<evidence type="ECO:0000256" key="1">
    <source>
        <dbReference type="ARBA" id="ARBA00022614"/>
    </source>
</evidence>
<dbReference type="PANTHER" id="PTHR24366">
    <property type="entry name" value="IG(IMMUNOGLOBULIN) AND LRR(LEUCINE RICH REPEAT) DOMAINS"/>
    <property type="match status" value="1"/>
</dbReference>
<dbReference type="PANTHER" id="PTHR24366:SF170">
    <property type="entry name" value="RE50361P"/>
    <property type="match status" value="1"/>
</dbReference>
<keyword evidence="1" id="KW-0433">Leucine-rich repeat</keyword>